<dbReference type="EMBL" id="AMGV01000013">
    <property type="protein sequence ID" value="KEF53392.1"/>
    <property type="molecule type" value="Genomic_DNA"/>
</dbReference>
<evidence type="ECO:0000313" key="2">
    <source>
        <dbReference type="Proteomes" id="UP000027920"/>
    </source>
</evidence>
<dbReference type="OrthoDB" id="3248909at2759"/>
<dbReference type="GeneID" id="25285271"/>
<keyword evidence="2" id="KW-1185">Reference proteome</keyword>
<sequence>MSPVPESEIFKSTASTRNLTSNIANKVPTVNVTVTTPALRGTLDCTLLESAAKFSSRLTEWDLSDGDRWNISTNPTVLDRGFEVNDHMELGTQAALSTTPILSRKRTILCCANPSGDTSSESAIGYWSANYGQHQVNDFETASYPRNLTLKWISGNAARQLYMGNETYEGLHGSPEPVEWPWSDVYLAHNYSEPGDGVDAGVVHNQMTVSFGVLFQDAMLVALDLKKLWPSSGSVAKTEDLSDKNFNLRRPEQGLNTGLMSYSMYQLTGGDKEKLMDPVQMTELGQRVFATFFQHFVSSNRSSSGGWAFQDVGAALPANLGPV</sequence>
<dbReference type="VEuPathDB" id="FungiDB:A1O9_10367"/>
<comment type="caution">
    <text evidence="1">The sequence shown here is derived from an EMBL/GenBank/DDBJ whole genome shotgun (WGS) entry which is preliminary data.</text>
</comment>
<organism evidence="1 2">
    <name type="scientific">Exophiala aquamarina CBS 119918</name>
    <dbReference type="NCBI Taxonomy" id="1182545"/>
    <lineage>
        <taxon>Eukaryota</taxon>
        <taxon>Fungi</taxon>
        <taxon>Dikarya</taxon>
        <taxon>Ascomycota</taxon>
        <taxon>Pezizomycotina</taxon>
        <taxon>Eurotiomycetes</taxon>
        <taxon>Chaetothyriomycetidae</taxon>
        <taxon>Chaetothyriales</taxon>
        <taxon>Herpotrichiellaceae</taxon>
        <taxon>Exophiala</taxon>
    </lineage>
</organism>
<dbReference type="RefSeq" id="XP_013255982.1">
    <property type="nucleotide sequence ID" value="XM_013400528.1"/>
</dbReference>
<dbReference type="Proteomes" id="UP000027920">
    <property type="component" value="Unassembled WGS sequence"/>
</dbReference>
<proteinExistence type="predicted"/>
<gene>
    <name evidence="1" type="ORF">A1O9_10367</name>
</gene>
<name>A0A072P145_9EURO</name>
<dbReference type="HOGENOM" id="CLU_860612_0_0_1"/>
<dbReference type="AlphaFoldDB" id="A0A072P145"/>
<accession>A0A072P145</accession>
<reference evidence="1 2" key="1">
    <citation type="submission" date="2013-03" db="EMBL/GenBank/DDBJ databases">
        <title>The Genome Sequence of Exophiala aquamarina CBS 119918.</title>
        <authorList>
            <consortium name="The Broad Institute Genomics Platform"/>
            <person name="Cuomo C."/>
            <person name="de Hoog S."/>
            <person name="Gorbushina A."/>
            <person name="Walker B."/>
            <person name="Young S.K."/>
            <person name="Zeng Q."/>
            <person name="Gargeya S."/>
            <person name="Fitzgerald M."/>
            <person name="Haas B."/>
            <person name="Abouelleil A."/>
            <person name="Allen A.W."/>
            <person name="Alvarado L."/>
            <person name="Arachchi H.M."/>
            <person name="Berlin A.M."/>
            <person name="Chapman S.B."/>
            <person name="Gainer-Dewar J."/>
            <person name="Goldberg J."/>
            <person name="Griggs A."/>
            <person name="Gujja S."/>
            <person name="Hansen M."/>
            <person name="Howarth C."/>
            <person name="Imamovic A."/>
            <person name="Ireland A."/>
            <person name="Larimer J."/>
            <person name="McCowan C."/>
            <person name="Murphy C."/>
            <person name="Pearson M."/>
            <person name="Poon T.W."/>
            <person name="Priest M."/>
            <person name="Roberts A."/>
            <person name="Saif S."/>
            <person name="Shea T."/>
            <person name="Sisk P."/>
            <person name="Sykes S."/>
            <person name="Wortman J."/>
            <person name="Nusbaum C."/>
            <person name="Birren B."/>
        </authorList>
    </citation>
    <scope>NUCLEOTIDE SEQUENCE [LARGE SCALE GENOMIC DNA]</scope>
    <source>
        <strain evidence="1 2">CBS 119918</strain>
    </source>
</reference>
<evidence type="ECO:0000313" key="1">
    <source>
        <dbReference type="EMBL" id="KEF53392.1"/>
    </source>
</evidence>
<protein>
    <submittedName>
        <fullName evidence="1">Uncharacterized protein</fullName>
    </submittedName>
</protein>